<evidence type="ECO:0000313" key="2">
    <source>
        <dbReference type="Proteomes" id="UP000050580"/>
    </source>
</evidence>
<dbReference type="AlphaFoldDB" id="A0A0U1Q2J5"/>
<protein>
    <submittedName>
        <fullName evidence="1">Uncharacterized protein</fullName>
    </submittedName>
</protein>
<sequence length="109" mass="12598">MSLRITRIAYIPITTFNKRFAIFGDCNRPIVFNRLKPAIYTIPQRIPLAVIDVLHRLNRRQVGNALQIALGVVHVADVHDAEDGHQQRQYQSKLHQDAATLPWHDTYRC</sequence>
<evidence type="ECO:0000313" key="1">
    <source>
        <dbReference type="EMBL" id="KKW68979.1"/>
    </source>
</evidence>
<dbReference type="EMBL" id="LBNQ01000010">
    <property type="protein sequence ID" value="KKW68979.1"/>
    <property type="molecule type" value="Genomic_DNA"/>
</dbReference>
<comment type="caution">
    <text evidence="1">The sequence shown here is derived from an EMBL/GenBank/DDBJ whole genome shotgun (WGS) entry which is preliminary data.</text>
</comment>
<dbReference type="Proteomes" id="UP000050580">
    <property type="component" value="Unassembled WGS sequence"/>
</dbReference>
<keyword evidence="2" id="KW-1185">Reference proteome</keyword>
<organism evidence="1 2">
    <name type="scientific">Lampropedia cohaerens</name>
    <dbReference type="NCBI Taxonomy" id="1610491"/>
    <lineage>
        <taxon>Bacteria</taxon>
        <taxon>Pseudomonadati</taxon>
        <taxon>Pseudomonadota</taxon>
        <taxon>Betaproteobacteria</taxon>
        <taxon>Burkholderiales</taxon>
        <taxon>Comamonadaceae</taxon>
        <taxon>Lampropedia</taxon>
    </lineage>
</organism>
<name>A0A0U1Q2J5_9BURK</name>
<proteinExistence type="predicted"/>
<gene>
    <name evidence="1" type="ORF">AAV94_02135</name>
</gene>
<accession>A0A0U1Q2J5</accession>
<reference evidence="1 2" key="1">
    <citation type="submission" date="2015-05" db="EMBL/GenBank/DDBJ databases">
        <title>Draft genome sequence of Lampropedia sp. CT6, isolated from the microbial mat of a hot water spring, located at Manikaran, India.</title>
        <authorList>
            <person name="Tripathi C."/>
            <person name="Rani P."/>
            <person name="Mahato N.K."/>
            <person name="Lal R."/>
        </authorList>
    </citation>
    <scope>NUCLEOTIDE SEQUENCE [LARGE SCALE GENOMIC DNA]</scope>
    <source>
        <strain evidence="1 2">CT6</strain>
    </source>
</reference>